<reference evidence="2 3" key="1">
    <citation type="submission" date="2017-10" db="EMBL/GenBank/DDBJ databases">
        <title>Development of genomic resources for the powdery mildew, Erysiphe pulchra.</title>
        <authorList>
            <person name="Wadl P.A."/>
            <person name="Mack B.M."/>
            <person name="Moore G."/>
            <person name="Beltz S.B."/>
        </authorList>
    </citation>
    <scope>NUCLEOTIDE SEQUENCE [LARGE SCALE GENOMIC DNA]</scope>
    <source>
        <strain evidence="2">Cflorida</strain>
    </source>
</reference>
<feature type="compositionally biased region" description="Polar residues" evidence="1">
    <location>
        <begin position="1"/>
        <end position="10"/>
    </location>
</feature>
<feature type="non-terminal residue" evidence="2">
    <location>
        <position position="1"/>
    </location>
</feature>
<evidence type="ECO:0000313" key="3">
    <source>
        <dbReference type="Proteomes" id="UP000237438"/>
    </source>
</evidence>
<keyword evidence="3" id="KW-1185">Reference proteome</keyword>
<dbReference type="OrthoDB" id="10484334at2759"/>
<gene>
    <name evidence="2" type="ORF">EPUL_006639</name>
</gene>
<feature type="region of interest" description="Disordered" evidence="1">
    <location>
        <begin position="1"/>
        <end position="49"/>
    </location>
</feature>
<sequence>TNPFRYNHLQSRNEKFHKKNLGAHSTDPANLEEKEEARERSDQFGASDPHDIIYYQGIEAEEFKKEEEEAEAVQDYVMGVVNIHVQNCQPVQNQTRPRKPRLEEHITISQWNFSNLKEFKLTTEKICAL</sequence>
<protein>
    <submittedName>
        <fullName evidence="2">Uncharacterized protein</fullName>
    </submittedName>
</protein>
<evidence type="ECO:0000256" key="1">
    <source>
        <dbReference type="SAM" id="MobiDB-lite"/>
    </source>
</evidence>
<name>A0A2S4PKI4_9PEZI</name>
<dbReference type="Proteomes" id="UP000237438">
    <property type="component" value="Unassembled WGS sequence"/>
</dbReference>
<dbReference type="EMBL" id="PEDP01002606">
    <property type="protein sequence ID" value="POS82559.1"/>
    <property type="molecule type" value="Genomic_DNA"/>
</dbReference>
<dbReference type="AlphaFoldDB" id="A0A2S4PKI4"/>
<feature type="non-terminal residue" evidence="2">
    <location>
        <position position="129"/>
    </location>
</feature>
<organism evidence="2 3">
    <name type="scientific">Erysiphe pulchra</name>
    <dbReference type="NCBI Taxonomy" id="225359"/>
    <lineage>
        <taxon>Eukaryota</taxon>
        <taxon>Fungi</taxon>
        <taxon>Dikarya</taxon>
        <taxon>Ascomycota</taxon>
        <taxon>Pezizomycotina</taxon>
        <taxon>Leotiomycetes</taxon>
        <taxon>Erysiphales</taxon>
        <taxon>Erysiphaceae</taxon>
        <taxon>Erysiphe</taxon>
    </lineage>
</organism>
<feature type="compositionally biased region" description="Basic and acidic residues" evidence="1">
    <location>
        <begin position="31"/>
        <end position="42"/>
    </location>
</feature>
<proteinExistence type="predicted"/>
<comment type="caution">
    <text evidence="2">The sequence shown here is derived from an EMBL/GenBank/DDBJ whole genome shotgun (WGS) entry which is preliminary data.</text>
</comment>
<accession>A0A2S4PKI4</accession>
<evidence type="ECO:0000313" key="2">
    <source>
        <dbReference type="EMBL" id="POS82559.1"/>
    </source>
</evidence>